<organism evidence="2 3">
    <name type="scientific">Ardenticatena maritima</name>
    <dbReference type="NCBI Taxonomy" id="872965"/>
    <lineage>
        <taxon>Bacteria</taxon>
        <taxon>Bacillati</taxon>
        <taxon>Chloroflexota</taxon>
        <taxon>Ardenticatenia</taxon>
        <taxon>Ardenticatenales</taxon>
        <taxon>Ardenticatenaceae</taxon>
        <taxon>Ardenticatena</taxon>
    </lineage>
</organism>
<reference evidence="2 3" key="1">
    <citation type="journal article" date="2015" name="Genome Announc.">
        <title>Draft Genome Sequence of a Heterotrophic Facultative Anaerobic Thermophilic Bacterium, Ardenticatena maritima Strain 110ST.</title>
        <authorList>
            <person name="Kawaichi S."/>
            <person name="Yoshida T."/>
            <person name="Sako Y."/>
            <person name="Nakamura R."/>
        </authorList>
    </citation>
    <scope>NUCLEOTIDE SEQUENCE [LARGE SCALE GENOMIC DNA]</scope>
    <source>
        <strain evidence="2 3">110S</strain>
    </source>
</reference>
<dbReference type="Proteomes" id="UP000037784">
    <property type="component" value="Unassembled WGS sequence"/>
</dbReference>
<dbReference type="InParanoid" id="A0A0M8K635"/>
<dbReference type="AlphaFoldDB" id="A0A0M8K635"/>
<proteinExistence type="predicted"/>
<gene>
    <name evidence="2" type="ORF">ARMA_0966</name>
</gene>
<feature type="region of interest" description="Disordered" evidence="1">
    <location>
        <begin position="22"/>
        <end position="43"/>
    </location>
</feature>
<evidence type="ECO:0000256" key="1">
    <source>
        <dbReference type="SAM" id="MobiDB-lite"/>
    </source>
</evidence>
<comment type="caution">
    <text evidence="2">The sequence shown here is derived from an EMBL/GenBank/DDBJ whole genome shotgun (WGS) entry which is preliminary data.</text>
</comment>
<evidence type="ECO:0000313" key="3">
    <source>
        <dbReference type="Proteomes" id="UP000037784"/>
    </source>
</evidence>
<reference evidence="3" key="2">
    <citation type="submission" date="2015-08" db="EMBL/GenBank/DDBJ databases">
        <title>Draft Genome Sequence of a Heterotrophic Facultative Anaerobic Bacterium Ardenticatena maritima Strain 110S.</title>
        <authorList>
            <person name="Kawaichi S."/>
            <person name="Yoshida T."/>
            <person name="Sako Y."/>
            <person name="Nakamura R."/>
        </authorList>
    </citation>
    <scope>NUCLEOTIDE SEQUENCE [LARGE SCALE GENOMIC DNA]</scope>
    <source>
        <strain evidence="3">110S</strain>
    </source>
</reference>
<name>A0A0M8K635_9CHLR</name>
<accession>A0A0M8K635</accession>
<dbReference type="EMBL" id="BBZA01000062">
    <property type="protein sequence ID" value="GAP62543.1"/>
    <property type="molecule type" value="Genomic_DNA"/>
</dbReference>
<evidence type="ECO:0000313" key="2">
    <source>
        <dbReference type="EMBL" id="GAP62543.1"/>
    </source>
</evidence>
<keyword evidence="3" id="KW-1185">Reference proteome</keyword>
<protein>
    <submittedName>
        <fullName evidence="2">Uncharacterized protein</fullName>
    </submittedName>
</protein>
<sequence>MQAARHPIYFEEDCQLIRQNARAQQKTPPEGGATFANVPAFRR</sequence>